<evidence type="ECO:0000256" key="1">
    <source>
        <dbReference type="RuleBase" id="RU004374"/>
    </source>
</evidence>
<dbReference type="Pfam" id="PF01652">
    <property type="entry name" value="IF4E"/>
    <property type="match status" value="1"/>
</dbReference>
<dbReference type="AlphaFoldDB" id="A0AAD5SBM4"/>
<dbReference type="GO" id="GO:0000340">
    <property type="term" value="F:RNA 7-methylguanosine cap binding"/>
    <property type="evidence" value="ECO:0007669"/>
    <property type="project" value="TreeGrafter"/>
</dbReference>
<comment type="caution">
    <text evidence="3">The sequence shown here is derived from an EMBL/GenBank/DDBJ whole genome shotgun (WGS) entry which is preliminary data.</text>
</comment>
<protein>
    <submittedName>
        <fullName evidence="3">Eukaryotic translation initiation factor 4E type 2</fullName>
    </submittedName>
</protein>
<feature type="region of interest" description="Disordered" evidence="2">
    <location>
        <begin position="23"/>
        <end position="54"/>
    </location>
</feature>
<gene>
    <name evidence="3" type="primary">EIF4E2</name>
    <name evidence="3" type="ORF">HK097_007522</name>
</gene>
<dbReference type="PANTHER" id="PTHR11960">
    <property type="entry name" value="EUKARYOTIC TRANSLATION INITIATION FACTOR 4E RELATED"/>
    <property type="match status" value="1"/>
</dbReference>
<evidence type="ECO:0000313" key="4">
    <source>
        <dbReference type="Proteomes" id="UP001212841"/>
    </source>
</evidence>
<keyword evidence="1" id="KW-0694">RNA-binding</keyword>
<keyword evidence="1 3" id="KW-0396">Initiation factor</keyword>
<dbReference type="SUPFAM" id="SSF55418">
    <property type="entry name" value="eIF4e-like"/>
    <property type="match status" value="1"/>
</dbReference>
<dbReference type="GO" id="GO:0003743">
    <property type="term" value="F:translation initiation factor activity"/>
    <property type="evidence" value="ECO:0007669"/>
    <property type="project" value="UniProtKB-KW"/>
</dbReference>
<sequence>MASAIAPNGVWGSPARTRISLSVDTNDTGEKKKHGQADGGGGGGATAGAAGGASAATTTATPTAVQASKGPHNLRFSWVFWFMHREPGSKIQDYNNSIKKLGTFGTVEEFWGVYSRVRRPMDLPNISDYHLFKQGTRPIWEDNLNGGKWIVRLKKGLASRYWESLVMAIVGDQFDVGGEICGAVISIRHSEDILSLWNQSADDGRVNLRIRHQRILPTCRDTMKRVLNLPPNCIMEYKAHKSSVADNSSFRNTEMFR</sequence>
<proteinExistence type="inferred from homology"/>
<evidence type="ECO:0000313" key="3">
    <source>
        <dbReference type="EMBL" id="KAJ3051459.1"/>
    </source>
</evidence>
<comment type="similarity">
    <text evidence="1">Belongs to the eukaryotic initiation factor 4E family.</text>
</comment>
<dbReference type="EMBL" id="JADGJD010000393">
    <property type="protein sequence ID" value="KAJ3051459.1"/>
    <property type="molecule type" value="Genomic_DNA"/>
</dbReference>
<dbReference type="GO" id="GO:0016281">
    <property type="term" value="C:eukaryotic translation initiation factor 4F complex"/>
    <property type="evidence" value="ECO:0007669"/>
    <property type="project" value="TreeGrafter"/>
</dbReference>
<keyword evidence="1" id="KW-0648">Protein biosynthesis</keyword>
<name>A0AAD5SBM4_9FUNG</name>
<dbReference type="Proteomes" id="UP001212841">
    <property type="component" value="Unassembled WGS sequence"/>
</dbReference>
<dbReference type="InterPro" id="IPR023398">
    <property type="entry name" value="TIF_eIF4e-like"/>
</dbReference>
<dbReference type="Gene3D" id="3.30.760.10">
    <property type="entry name" value="RNA Cap, Translation Initiation Factor Eif4e"/>
    <property type="match status" value="1"/>
</dbReference>
<dbReference type="InterPro" id="IPR001040">
    <property type="entry name" value="TIF_eIF_4E"/>
</dbReference>
<accession>A0AAD5SBM4</accession>
<reference evidence="3" key="1">
    <citation type="submission" date="2020-05" db="EMBL/GenBank/DDBJ databases">
        <title>Phylogenomic resolution of chytrid fungi.</title>
        <authorList>
            <person name="Stajich J.E."/>
            <person name="Amses K."/>
            <person name="Simmons R."/>
            <person name="Seto K."/>
            <person name="Myers J."/>
            <person name="Bonds A."/>
            <person name="Quandt C.A."/>
            <person name="Barry K."/>
            <person name="Liu P."/>
            <person name="Grigoriev I."/>
            <person name="Longcore J.E."/>
            <person name="James T.Y."/>
        </authorList>
    </citation>
    <scope>NUCLEOTIDE SEQUENCE</scope>
    <source>
        <strain evidence="3">JEL0318</strain>
    </source>
</reference>
<organism evidence="3 4">
    <name type="scientific">Rhizophlyctis rosea</name>
    <dbReference type="NCBI Taxonomy" id="64517"/>
    <lineage>
        <taxon>Eukaryota</taxon>
        <taxon>Fungi</taxon>
        <taxon>Fungi incertae sedis</taxon>
        <taxon>Chytridiomycota</taxon>
        <taxon>Chytridiomycota incertae sedis</taxon>
        <taxon>Chytridiomycetes</taxon>
        <taxon>Rhizophlyctidales</taxon>
        <taxon>Rhizophlyctidaceae</taxon>
        <taxon>Rhizophlyctis</taxon>
    </lineage>
</organism>
<evidence type="ECO:0000256" key="2">
    <source>
        <dbReference type="SAM" id="MobiDB-lite"/>
    </source>
</evidence>
<keyword evidence="4" id="KW-1185">Reference proteome</keyword>
<feature type="compositionally biased region" description="Gly residues" evidence="2">
    <location>
        <begin position="37"/>
        <end position="51"/>
    </location>
</feature>
<dbReference type="PANTHER" id="PTHR11960:SF18">
    <property type="entry name" value="EUKARYOTIC TRANSLATION INITIATION FACTOR 4E HOMOLOGOUS PROTEIN, ISOFORM B"/>
    <property type="match status" value="1"/>
</dbReference>